<proteinExistence type="predicted"/>
<protein>
    <submittedName>
        <fullName evidence="1">Uncharacterized protein</fullName>
    </submittedName>
</protein>
<organism evidence="1 2">
    <name type="scientific">Drosophila navojoa</name>
    <name type="common">Fruit fly</name>
    <dbReference type="NCBI Taxonomy" id="7232"/>
    <lineage>
        <taxon>Eukaryota</taxon>
        <taxon>Metazoa</taxon>
        <taxon>Ecdysozoa</taxon>
        <taxon>Arthropoda</taxon>
        <taxon>Hexapoda</taxon>
        <taxon>Insecta</taxon>
        <taxon>Pterygota</taxon>
        <taxon>Neoptera</taxon>
        <taxon>Endopterygota</taxon>
        <taxon>Diptera</taxon>
        <taxon>Brachycera</taxon>
        <taxon>Muscomorpha</taxon>
        <taxon>Ephydroidea</taxon>
        <taxon>Drosophilidae</taxon>
        <taxon>Drosophila</taxon>
    </lineage>
</organism>
<comment type="caution">
    <text evidence="1">The sequence shown here is derived from an EMBL/GenBank/DDBJ whole genome shotgun (WGS) entry which is preliminary data.</text>
</comment>
<sequence>MHQSAMQRALELGKLDVSFEFEPSILNCERTNTARSKLAQLMHWLRKLHEKPPEPLQCDYMGLLKIVEKLPLH</sequence>
<name>A0A484BQ65_DRONA</name>
<gene>
    <name evidence="1" type="ORF">AWZ03_002614</name>
</gene>
<reference evidence="1 2" key="1">
    <citation type="journal article" date="2019" name="J. Hered.">
        <title>An Improved Genome Assembly for Drosophila navojoa, the Basal Species in the mojavensis Cluster.</title>
        <authorList>
            <person name="Vanderlinde T."/>
            <person name="Dupim E.G."/>
            <person name="Nazario-Yepiz N.O."/>
            <person name="Carvalho A.B."/>
        </authorList>
    </citation>
    <scope>NUCLEOTIDE SEQUENCE [LARGE SCALE GENOMIC DNA]</scope>
    <source>
        <strain evidence="1">Navoj_Jal97</strain>
        <tissue evidence="1">Whole organism</tissue>
    </source>
</reference>
<evidence type="ECO:0000313" key="2">
    <source>
        <dbReference type="Proteomes" id="UP000295192"/>
    </source>
</evidence>
<dbReference type="AlphaFoldDB" id="A0A484BQ65"/>
<dbReference type="EMBL" id="LSRL02000012">
    <property type="protein sequence ID" value="TDG50959.1"/>
    <property type="molecule type" value="Genomic_DNA"/>
</dbReference>
<dbReference type="OMA" id="LDCEQAN"/>
<evidence type="ECO:0000313" key="1">
    <source>
        <dbReference type="EMBL" id="TDG50959.1"/>
    </source>
</evidence>
<keyword evidence="2" id="KW-1185">Reference proteome</keyword>
<dbReference type="Proteomes" id="UP000295192">
    <property type="component" value="Unassembled WGS sequence"/>
</dbReference>
<accession>A0A484BQ65</accession>
<dbReference type="OrthoDB" id="6060890at2759"/>